<protein>
    <submittedName>
        <fullName evidence="2">Uncharacterized protein</fullName>
    </submittedName>
</protein>
<comment type="caution">
    <text evidence="2">The sequence shown here is derived from an EMBL/GenBank/DDBJ whole genome shotgun (WGS) entry which is preliminary data.</text>
</comment>
<name>A0A9P5S859_9FUNG</name>
<feature type="compositionally biased region" description="Basic and acidic residues" evidence="1">
    <location>
        <begin position="80"/>
        <end position="89"/>
    </location>
</feature>
<dbReference type="Proteomes" id="UP000748756">
    <property type="component" value="Unassembled WGS sequence"/>
</dbReference>
<sequence length="148" mass="16748">MDMDSNFFPTSWLTLAITKKISQTAEDGTLNVAIAGQRGRHSIELLPLDNTTPWDANDDNLYSKRFVKSTSPDSSEVDDKDFKSGDCHNRTARQRKVAGSKRLIEPANSRDFNYKRPKSSQSFSNQEHFYSSQDAVYVSQNQKPLPTI</sequence>
<evidence type="ECO:0000313" key="3">
    <source>
        <dbReference type="Proteomes" id="UP000748756"/>
    </source>
</evidence>
<organism evidence="2 3">
    <name type="scientific">Linnemannia schmuckeri</name>
    <dbReference type="NCBI Taxonomy" id="64567"/>
    <lineage>
        <taxon>Eukaryota</taxon>
        <taxon>Fungi</taxon>
        <taxon>Fungi incertae sedis</taxon>
        <taxon>Mucoromycota</taxon>
        <taxon>Mortierellomycotina</taxon>
        <taxon>Mortierellomycetes</taxon>
        <taxon>Mortierellales</taxon>
        <taxon>Mortierellaceae</taxon>
        <taxon>Linnemannia</taxon>
    </lineage>
</organism>
<accession>A0A9P5S859</accession>
<dbReference type="OrthoDB" id="2412239at2759"/>
<feature type="region of interest" description="Disordered" evidence="1">
    <location>
        <begin position="67"/>
        <end position="127"/>
    </location>
</feature>
<evidence type="ECO:0000256" key="1">
    <source>
        <dbReference type="SAM" id="MobiDB-lite"/>
    </source>
</evidence>
<keyword evidence="3" id="KW-1185">Reference proteome</keyword>
<feature type="compositionally biased region" description="Basic residues" evidence="1">
    <location>
        <begin position="90"/>
        <end position="99"/>
    </location>
</feature>
<gene>
    <name evidence="2" type="ORF">BG015_009172</name>
</gene>
<dbReference type="EMBL" id="JAAAUQ010000058">
    <property type="protein sequence ID" value="KAF9155617.1"/>
    <property type="molecule type" value="Genomic_DNA"/>
</dbReference>
<dbReference type="AlphaFoldDB" id="A0A9P5S859"/>
<reference evidence="2" key="1">
    <citation type="journal article" date="2020" name="Fungal Divers.">
        <title>Resolving the Mortierellaceae phylogeny through synthesis of multi-gene phylogenetics and phylogenomics.</title>
        <authorList>
            <person name="Vandepol N."/>
            <person name="Liber J."/>
            <person name="Desiro A."/>
            <person name="Na H."/>
            <person name="Kennedy M."/>
            <person name="Barry K."/>
            <person name="Grigoriev I.V."/>
            <person name="Miller A.N."/>
            <person name="O'Donnell K."/>
            <person name="Stajich J.E."/>
            <person name="Bonito G."/>
        </authorList>
    </citation>
    <scope>NUCLEOTIDE SEQUENCE</scope>
    <source>
        <strain evidence="2">NRRL 6426</strain>
    </source>
</reference>
<evidence type="ECO:0000313" key="2">
    <source>
        <dbReference type="EMBL" id="KAF9155617.1"/>
    </source>
</evidence>
<proteinExistence type="predicted"/>